<feature type="domain" description="Transposable element P transposase-like RNase H C-terminal" evidence="4">
    <location>
        <begin position="498"/>
        <end position="530"/>
    </location>
</feature>
<sequence>MDKRNGTKPTKRYRFSSVPSSDRMLAFRRARNALKRSKERLLKRVKFLREEMKQAQAKMQSMSMEVLNEKLGALKLPAPQVELIKEFVSAAKCRSKNNRRYTEHWILICLLLHIRSPSGYSFLRNNEILPLPCVTTVRKYLSMLRVKCGFHTRFFSAFKKKIATKSCSERHGILVFDEIQVRKEMRVSAKTMTYAGFADFREAANSSDELADHGLVFTFRAFGDSYSQPVAVFASKGPTRGTVLAQLVVEAILLLEDAGVFVDAIVFDGAATNRAMWKQFCVSGEVKCTKNTFVHPLDDKRSVYLFSDAPHLVKCVRNRLLKQTVWRTNVGRVLWAHYDKLYVEDSKLPGYLRGCPKLTFSHMNPSSTEKMRVKSATQVFSRSVAKGLEYYSSRGASGLQDVKATVDFTLRMNDLFDALNRSHPKKGLRQGGKDLRVLASSLHWLNTWERELVSGTISREDFLTESTAEGLRVTILSAIQLSKYLLETCGFNYVLTAKFNQDVLERFFGILRQAAGQNEHPSMPTFLQLYNMLSIYSLIKPPKFGNFEVQNANEPQFLALSDFTSAFQVDCEQETKLEELKRKLDGLVDAYVECEEAFAHVFTSATVEDRIVYYVTGYLSRKLLRHTVCSQCKLGLVSQTTTSEKPESAFVNCKTRGNLLHPTTIVFNLVCATETCFQKYSASKFAYEQTLDEVMDNFHFAFPCAVYKTDIIAQILHYYISMRMRQYCKQKAHERANKTRELRKKSKLV</sequence>
<dbReference type="InterPro" id="IPR048367">
    <property type="entry name" value="TNP-like_RNaseH_C"/>
</dbReference>
<gene>
    <name evidence="5" type="ORF">HPB51_021486</name>
</gene>
<evidence type="ECO:0000259" key="3">
    <source>
        <dbReference type="Pfam" id="PF21788"/>
    </source>
</evidence>
<evidence type="ECO:0000313" key="6">
    <source>
        <dbReference type="Proteomes" id="UP000821866"/>
    </source>
</evidence>
<keyword evidence="1" id="KW-0175">Coiled coil</keyword>
<feature type="domain" description="Transposable element P transposase-like GTP-binding insertion" evidence="3">
    <location>
        <begin position="311"/>
        <end position="424"/>
    </location>
</feature>
<keyword evidence="6" id="KW-1185">Reference proteome</keyword>
<dbReference type="PANTHER" id="PTHR47577:SF2">
    <property type="entry name" value="THAP DOMAIN CONTAINING 9"/>
    <property type="match status" value="1"/>
</dbReference>
<feature type="domain" description="Transposable element P transposase-like RNase H" evidence="2">
    <location>
        <begin position="147"/>
        <end position="280"/>
    </location>
</feature>
<dbReference type="Pfam" id="PF21787">
    <property type="entry name" value="TNP-like_RNaseH_N"/>
    <property type="match status" value="1"/>
</dbReference>
<comment type="caution">
    <text evidence="5">The sequence shown here is derived from an EMBL/GenBank/DDBJ whole genome shotgun (WGS) entry which is preliminary data.</text>
</comment>
<feature type="coiled-coil region" evidence="1">
    <location>
        <begin position="31"/>
        <end position="65"/>
    </location>
</feature>
<dbReference type="AlphaFoldDB" id="A0A9J6DJF9"/>
<evidence type="ECO:0008006" key="7">
    <source>
        <dbReference type="Google" id="ProtNLM"/>
    </source>
</evidence>
<dbReference type="EMBL" id="JABSTU010000009">
    <property type="protein sequence ID" value="KAH8022046.1"/>
    <property type="molecule type" value="Genomic_DNA"/>
</dbReference>
<evidence type="ECO:0000313" key="5">
    <source>
        <dbReference type="EMBL" id="KAH8022046.1"/>
    </source>
</evidence>
<evidence type="ECO:0000259" key="4">
    <source>
        <dbReference type="Pfam" id="PF21789"/>
    </source>
</evidence>
<dbReference type="Pfam" id="PF21788">
    <property type="entry name" value="TNP-like_GBD"/>
    <property type="match status" value="1"/>
</dbReference>
<dbReference type="InterPro" id="IPR048365">
    <property type="entry name" value="TNP-like_RNaseH_N"/>
</dbReference>
<reference evidence="5" key="2">
    <citation type="submission" date="2021-09" db="EMBL/GenBank/DDBJ databases">
        <authorList>
            <person name="Jia N."/>
            <person name="Wang J."/>
            <person name="Shi W."/>
            <person name="Du L."/>
            <person name="Sun Y."/>
            <person name="Zhan W."/>
            <person name="Jiang J."/>
            <person name="Wang Q."/>
            <person name="Zhang B."/>
            <person name="Ji P."/>
            <person name="Sakyi L.B."/>
            <person name="Cui X."/>
            <person name="Yuan T."/>
            <person name="Jiang B."/>
            <person name="Yang W."/>
            <person name="Lam T.T.-Y."/>
            <person name="Chang Q."/>
            <person name="Ding S."/>
            <person name="Wang X."/>
            <person name="Zhu J."/>
            <person name="Ruan X."/>
            <person name="Zhao L."/>
            <person name="Wei J."/>
            <person name="Que T."/>
            <person name="Du C."/>
            <person name="Cheng J."/>
            <person name="Dai P."/>
            <person name="Han X."/>
            <person name="Huang E."/>
            <person name="Gao Y."/>
            <person name="Liu J."/>
            <person name="Shao H."/>
            <person name="Ye R."/>
            <person name="Li L."/>
            <person name="Wei W."/>
            <person name="Wang X."/>
            <person name="Wang C."/>
            <person name="Huo Q."/>
            <person name="Li W."/>
            <person name="Guo W."/>
            <person name="Chen H."/>
            <person name="Chen S."/>
            <person name="Zhou L."/>
            <person name="Zhou L."/>
            <person name="Ni X."/>
            <person name="Tian J."/>
            <person name="Zhou Y."/>
            <person name="Sheng Y."/>
            <person name="Liu T."/>
            <person name="Pan Y."/>
            <person name="Xia L."/>
            <person name="Li J."/>
            <person name="Zhao F."/>
            <person name="Cao W."/>
        </authorList>
    </citation>
    <scope>NUCLEOTIDE SEQUENCE</scope>
    <source>
        <strain evidence="5">Rmic-2018</strain>
        <tissue evidence="5">Larvae</tissue>
    </source>
</reference>
<evidence type="ECO:0000259" key="2">
    <source>
        <dbReference type="Pfam" id="PF21787"/>
    </source>
</evidence>
<dbReference type="Pfam" id="PF21789">
    <property type="entry name" value="TNP-like_RNaseH_C"/>
    <property type="match status" value="1"/>
</dbReference>
<reference evidence="5" key="1">
    <citation type="journal article" date="2020" name="Cell">
        <title>Large-Scale Comparative Analyses of Tick Genomes Elucidate Their Genetic Diversity and Vector Capacities.</title>
        <authorList>
            <consortium name="Tick Genome and Microbiome Consortium (TIGMIC)"/>
            <person name="Jia N."/>
            <person name="Wang J."/>
            <person name="Shi W."/>
            <person name="Du L."/>
            <person name="Sun Y."/>
            <person name="Zhan W."/>
            <person name="Jiang J.F."/>
            <person name="Wang Q."/>
            <person name="Zhang B."/>
            <person name="Ji P."/>
            <person name="Bell-Sakyi L."/>
            <person name="Cui X.M."/>
            <person name="Yuan T.T."/>
            <person name="Jiang B.G."/>
            <person name="Yang W.F."/>
            <person name="Lam T.T."/>
            <person name="Chang Q.C."/>
            <person name="Ding S.J."/>
            <person name="Wang X.J."/>
            <person name="Zhu J.G."/>
            <person name="Ruan X.D."/>
            <person name="Zhao L."/>
            <person name="Wei J.T."/>
            <person name="Ye R.Z."/>
            <person name="Que T.C."/>
            <person name="Du C.H."/>
            <person name="Zhou Y.H."/>
            <person name="Cheng J.X."/>
            <person name="Dai P.F."/>
            <person name="Guo W.B."/>
            <person name="Han X.H."/>
            <person name="Huang E.J."/>
            <person name="Li L.F."/>
            <person name="Wei W."/>
            <person name="Gao Y.C."/>
            <person name="Liu J.Z."/>
            <person name="Shao H.Z."/>
            <person name="Wang X."/>
            <person name="Wang C.C."/>
            <person name="Yang T.C."/>
            <person name="Huo Q.B."/>
            <person name="Li W."/>
            <person name="Chen H.Y."/>
            <person name="Chen S.E."/>
            <person name="Zhou L.G."/>
            <person name="Ni X.B."/>
            <person name="Tian J.H."/>
            <person name="Sheng Y."/>
            <person name="Liu T."/>
            <person name="Pan Y.S."/>
            <person name="Xia L.Y."/>
            <person name="Li J."/>
            <person name="Zhao F."/>
            <person name="Cao W.C."/>
        </authorList>
    </citation>
    <scope>NUCLEOTIDE SEQUENCE</scope>
    <source>
        <strain evidence="5">Rmic-2018</strain>
    </source>
</reference>
<protein>
    <recommendedName>
        <fullName evidence="7">Transposable element</fullName>
    </recommendedName>
</protein>
<dbReference type="VEuPathDB" id="VectorBase:LOC119184944"/>
<accession>A0A9J6DJF9</accession>
<dbReference type="InterPro" id="IPR048366">
    <property type="entry name" value="TNP-like_GBD"/>
</dbReference>
<name>A0A9J6DJF9_RHIMP</name>
<evidence type="ECO:0000256" key="1">
    <source>
        <dbReference type="SAM" id="Coils"/>
    </source>
</evidence>
<dbReference type="Proteomes" id="UP000821866">
    <property type="component" value="Chromosome 7"/>
</dbReference>
<dbReference type="PANTHER" id="PTHR47577">
    <property type="entry name" value="THAP DOMAIN-CONTAINING PROTEIN 6"/>
    <property type="match status" value="1"/>
</dbReference>
<organism evidence="5 6">
    <name type="scientific">Rhipicephalus microplus</name>
    <name type="common">Cattle tick</name>
    <name type="synonym">Boophilus microplus</name>
    <dbReference type="NCBI Taxonomy" id="6941"/>
    <lineage>
        <taxon>Eukaryota</taxon>
        <taxon>Metazoa</taxon>
        <taxon>Ecdysozoa</taxon>
        <taxon>Arthropoda</taxon>
        <taxon>Chelicerata</taxon>
        <taxon>Arachnida</taxon>
        <taxon>Acari</taxon>
        <taxon>Parasitiformes</taxon>
        <taxon>Ixodida</taxon>
        <taxon>Ixodoidea</taxon>
        <taxon>Ixodidae</taxon>
        <taxon>Rhipicephalinae</taxon>
        <taxon>Rhipicephalus</taxon>
        <taxon>Boophilus</taxon>
    </lineage>
</organism>
<proteinExistence type="predicted"/>